<proteinExistence type="predicted"/>
<name>A0A0G1PI16_9BACT</name>
<comment type="caution">
    <text evidence="2">The sequence shown here is derived from an EMBL/GenBank/DDBJ whole genome shotgun (WGS) entry which is preliminary data.</text>
</comment>
<evidence type="ECO:0000256" key="1">
    <source>
        <dbReference type="SAM" id="Phobius"/>
    </source>
</evidence>
<sequence length="182" mass="20443">MFAYIQSLSPCVKIFAVAGGILFFSLIVSVVYRFFHSIIDKLSIKMFPPFLLLLLMGCSFPEKSPCNTMEVYEEMASEFEEIAKLKRMCGHLVGGSEYRACRLIPYVGSEGMDCDSLKGQEEELKAFLGRHRQPLCEACAQDENCQSWWSRYKSSVKQTVSPTLFPAVELLQEASSTPGVQP</sequence>
<organism evidence="2 3">
    <name type="scientific">Candidatus Uhrbacteria bacterium GW2011_GWF2_46_218</name>
    <dbReference type="NCBI Taxonomy" id="1619001"/>
    <lineage>
        <taxon>Bacteria</taxon>
        <taxon>Candidatus Uhriibacteriota</taxon>
    </lineage>
</organism>
<keyword evidence="1" id="KW-1133">Transmembrane helix</keyword>
<accession>A0A0G1PI16</accession>
<feature type="transmembrane region" description="Helical" evidence="1">
    <location>
        <begin position="12"/>
        <end position="35"/>
    </location>
</feature>
<protein>
    <submittedName>
        <fullName evidence="2">Uncharacterized protein</fullName>
    </submittedName>
</protein>
<dbReference type="Proteomes" id="UP000034705">
    <property type="component" value="Unassembled WGS sequence"/>
</dbReference>
<keyword evidence="1" id="KW-0812">Transmembrane</keyword>
<dbReference type="AlphaFoldDB" id="A0A0G1PI16"/>
<evidence type="ECO:0000313" key="2">
    <source>
        <dbReference type="EMBL" id="KKU32434.1"/>
    </source>
</evidence>
<keyword evidence="1" id="KW-0472">Membrane</keyword>
<evidence type="ECO:0000313" key="3">
    <source>
        <dbReference type="Proteomes" id="UP000034705"/>
    </source>
</evidence>
<dbReference type="EMBL" id="LCMG01000017">
    <property type="protein sequence ID" value="KKU32434.1"/>
    <property type="molecule type" value="Genomic_DNA"/>
</dbReference>
<gene>
    <name evidence="2" type="ORF">UX45_C0017G0015</name>
</gene>
<reference evidence="2 3" key="1">
    <citation type="journal article" date="2015" name="Nature">
        <title>rRNA introns, odd ribosomes, and small enigmatic genomes across a large radiation of phyla.</title>
        <authorList>
            <person name="Brown C.T."/>
            <person name="Hug L.A."/>
            <person name="Thomas B.C."/>
            <person name="Sharon I."/>
            <person name="Castelle C.J."/>
            <person name="Singh A."/>
            <person name="Wilkins M.J."/>
            <person name="Williams K.H."/>
            <person name="Banfield J.F."/>
        </authorList>
    </citation>
    <scope>NUCLEOTIDE SEQUENCE [LARGE SCALE GENOMIC DNA]</scope>
</reference>